<dbReference type="InterPro" id="IPR013320">
    <property type="entry name" value="ConA-like_dom_sf"/>
</dbReference>
<dbReference type="Pfam" id="PF01365">
    <property type="entry name" value="RYDR_ITPR"/>
    <property type="match status" value="1"/>
</dbReference>
<dbReference type="SMART" id="SM00449">
    <property type="entry name" value="SPRY"/>
    <property type="match status" value="2"/>
</dbReference>
<evidence type="ECO:0000259" key="8">
    <source>
        <dbReference type="PROSITE" id="PS50188"/>
    </source>
</evidence>
<comment type="subcellular location">
    <subcellularLocation>
        <location evidence="1">Sarcoplasmic reticulum membrane</location>
        <topology evidence="1">Multi-pass membrane protein</topology>
    </subcellularLocation>
</comment>
<evidence type="ECO:0000256" key="3">
    <source>
        <dbReference type="ARBA" id="ARBA00022673"/>
    </source>
</evidence>
<feature type="region of interest" description="Disordered" evidence="6">
    <location>
        <begin position="1598"/>
        <end position="1621"/>
    </location>
</feature>
<keyword evidence="2" id="KW-0109">Calcium transport</keyword>
<keyword evidence="3" id="KW-0407">Ion channel</keyword>
<reference evidence="9 10" key="2">
    <citation type="submission" date="2018-11" db="EMBL/GenBank/DDBJ databases">
        <authorList>
            <consortium name="Pathogen Informatics"/>
        </authorList>
    </citation>
    <scope>NUCLEOTIDE SEQUENCE [LARGE SCALE GENOMIC DNA]</scope>
    <source>
        <strain evidence="9 10">Egypt</strain>
    </source>
</reference>
<dbReference type="WBParaSite" id="ECPE_0000737901-mRNA-1">
    <property type="protein sequence ID" value="ECPE_0000737901-mRNA-1"/>
    <property type="gene ID" value="ECPE_0000737901"/>
</dbReference>
<feature type="compositionally biased region" description="Polar residues" evidence="6">
    <location>
        <begin position="730"/>
        <end position="747"/>
    </location>
</feature>
<dbReference type="EMBL" id="UZAN01044504">
    <property type="protein sequence ID" value="VDP80904.1"/>
    <property type="molecule type" value="Genomic_DNA"/>
</dbReference>
<evidence type="ECO:0000313" key="9">
    <source>
        <dbReference type="EMBL" id="VDP80904.1"/>
    </source>
</evidence>
<evidence type="ECO:0000256" key="1">
    <source>
        <dbReference type="ARBA" id="ARBA00004326"/>
    </source>
</evidence>
<dbReference type="Proteomes" id="UP000272942">
    <property type="component" value="Unassembled WGS sequence"/>
</dbReference>
<evidence type="ECO:0000313" key="11">
    <source>
        <dbReference type="WBParaSite" id="ECPE_0000737901-mRNA-1"/>
    </source>
</evidence>
<organism evidence="11">
    <name type="scientific">Echinostoma caproni</name>
    <dbReference type="NCBI Taxonomy" id="27848"/>
    <lineage>
        <taxon>Eukaryota</taxon>
        <taxon>Metazoa</taxon>
        <taxon>Spiralia</taxon>
        <taxon>Lophotrochozoa</taxon>
        <taxon>Platyhelminthes</taxon>
        <taxon>Trematoda</taxon>
        <taxon>Digenea</taxon>
        <taxon>Plagiorchiida</taxon>
        <taxon>Echinostomata</taxon>
        <taxon>Echinostomatoidea</taxon>
        <taxon>Echinostomatidae</taxon>
        <taxon>Echinostoma</taxon>
    </lineage>
</organism>
<dbReference type="FunFam" id="1.10.490.160:FF:000003">
    <property type="entry name" value="Ryanodine receptor, isoform E"/>
    <property type="match status" value="1"/>
</dbReference>
<evidence type="ECO:0000256" key="2">
    <source>
        <dbReference type="ARBA" id="ARBA00022568"/>
    </source>
</evidence>
<evidence type="ECO:0000256" key="4">
    <source>
        <dbReference type="ARBA" id="ARBA00022837"/>
    </source>
</evidence>
<dbReference type="PANTHER" id="PTHR46399:SF8">
    <property type="entry name" value="B30.2_SPRY DOMAIN-CONTAINING PROTEIN"/>
    <property type="match status" value="1"/>
</dbReference>
<keyword evidence="4" id="KW-0106">Calcium</keyword>
<dbReference type="PANTHER" id="PTHR46399">
    <property type="entry name" value="B30.2/SPRY DOMAIN-CONTAINING PROTEIN"/>
    <property type="match status" value="1"/>
</dbReference>
<accession>A0A183AK78</accession>
<dbReference type="SUPFAM" id="SSF49899">
    <property type="entry name" value="Concanavalin A-like lectins/glucanases"/>
    <property type="match status" value="2"/>
</dbReference>
<feature type="domain" description="B30.2/SPRY" evidence="8">
    <location>
        <begin position="17"/>
        <end position="230"/>
    </location>
</feature>
<dbReference type="GO" id="GO:0014808">
    <property type="term" value="P:release of sequestered calcium ion into cytosol by sarcoplasmic reticulum"/>
    <property type="evidence" value="ECO:0007669"/>
    <property type="project" value="TreeGrafter"/>
</dbReference>
<dbReference type="GO" id="GO:0006941">
    <property type="term" value="P:striated muscle contraction"/>
    <property type="evidence" value="ECO:0007669"/>
    <property type="project" value="TreeGrafter"/>
</dbReference>
<dbReference type="GO" id="GO:0005219">
    <property type="term" value="F:ryanodine-sensitive calcium-release channel activity"/>
    <property type="evidence" value="ECO:0007669"/>
    <property type="project" value="InterPro"/>
</dbReference>
<dbReference type="GO" id="GO:0005790">
    <property type="term" value="C:smooth endoplasmic reticulum"/>
    <property type="evidence" value="ECO:0007669"/>
    <property type="project" value="TreeGrafter"/>
</dbReference>
<dbReference type="Pfam" id="PF00622">
    <property type="entry name" value="SPRY"/>
    <property type="match status" value="3"/>
</dbReference>
<gene>
    <name evidence="9" type="ORF">ECPE_LOCUS7363</name>
</gene>
<dbReference type="InterPro" id="IPR035764">
    <property type="entry name" value="SPRY2_RyR"/>
</dbReference>
<dbReference type="CDD" id="cd12877">
    <property type="entry name" value="SPRY1_RyR"/>
    <property type="match status" value="1"/>
</dbReference>
<dbReference type="InterPro" id="IPR003032">
    <property type="entry name" value="Ryanodine_rcpt"/>
</dbReference>
<proteinExistence type="predicted"/>
<evidence type="ECO:0000256" key="5">
    <source>
        <dbReference type="ARBA" id="ARBA00022951"/>
    </source>
</evidence>
<evidence type="ECO:0000313" key="10">
    <source>
        <dbReference type="Proteomes" id="UP000272942"/>
    </source>
</evidence>
<dbReference type="GO" id="GO:0042383">
    <property type="term" value="C:sarcolemma"/>
    <property type="evidence" value="ECO:0007669"/>
    <property type="project" value="TreeGrafter"/>
</dbReference>
<dbReference type="OrthoDB" id="300855at2759"/>
<sequence length="1774" mass="194461">MCDIWLPFWFSSPVPCSLTQVLQALCSLCLGRQGGAVRLNQDLIYSTLLPQRDLLLQTKLVDQCGSMRPNIFVGIKEGGSMYPKWYFEVIIDALETVTHQPAQIRIGWGNTEGYDAQPGGGAGWGAASLGDDLFSYAFDGRYLWAGGKPKQASIGTDDSVPEEPANGLPLRSGDIIGCLLDLTGPVIQFNVNGRLVRGYFQDFNTTGLFYPCISMNAKASARFLLGANQGRLRHGPPPGYAPICDARQPGQRLRLEPVFSFGQLEKSVFTGPLASPTPQQSVFVPQTVRTSHIQLPNNVEIVRDRLAENLHEMWSMRKIDQGWKYGERRDDQNGLHPCLTTFGKLPTPDRQYNVTLAYETLRTIVGLGYNITYEPLPEGTRMKTIKLPNSFTQVNGYKPQPLDLSQIRLSSRLESLVDQLAENTHNMWARDRISLGWTYGFMEDQAQKRSPHLVPFREVDPVIKRSNRETAIETVKTLLAYGYSVELGSTDSSDATRGSTGDYTGPTRTYRGQATRAVTRGKWYYEVEILTSGFVRVGWARKSAPPDAIIGSTSGSYAFAAHQARKWHRVGTTYGSVCRPGDVIGCMLDLVDNTITFSLNGELMMDPLGLETAFKHIKVDEGYVPSYTLGSGQQVKVNFGNDVQTLKFFTYCGLQEGYKPICVTPCFKVIGKQADHTASEETHFLRLSLATRCKEQFTTKTLKERHTYLDSLRRHVEPELASVTPHSVPGDSTNLNLMGHDMTSSNLEIRDRRVKKTRLGNMFKKGKSRDASPDIGSTLGGGAGGSMASGGGSSLAGSKRSGTHNQNLTSAGQTGQGSAGSGSLISGTAGAFSGAQGSLLSGGTAGIQSNVLAPDTLGLATPSVPAGTAILSPGQLGTPMSPVSPTGTHGAFAQDDLEGLVPDASGHMIPIANLVDEFSFTVLVLPGQDPGLVHIGWVTNYFKLAKPAGPDSSSLSLIQNFQQPTFDAVTGQPYNPTMGNQLQGINCVELFTVRQVAVCLLESDLTLKSAVAERASFMVNLGQLLNQMATPEDLGRRMSQGLSLTCWVDVATGTLGFDLNGRDTGIRFQVEPSTKLFGAVFYRPTVREAINFEFSRRNRYTLPITASMLRPPRQPNSMPPHRLKVQSLQRWHWARVPPRTVKQYSMKISEQRGWSTILEDPVSELAVQLPESGRCVTALELDEMPHLLKFHSHTLELYQALCCHANHNVAQSLTHHVDAHQLLHVITAADIPGPLRSGFVELMLTMHVSSHVKLKQVTGREFIVPLNVLGASKIESLDYGLSDELVDEEGDEAHCDLDRIPAVTEHVSIRPALKTDPHLLIPGADGTGNIPLPTSQEMGKEDTALSAAMSAAGPGGLLKLADCPDFPITQLRDLCLNCLVDCVNKGGNIRDPAGGNFEHLLLPLLRTVNSLLVMGTLDSTHLNTLLAILEPQAVKDTRNLSASISGSLLDFPLPESVKLEICRLLHSLCDLQLRHRVEQVVKFASSFVKSLQSDQYSRYMAIKLSNLPSSVAARRTREFRCPAATQMASLLRMPGPGGPTGRLEERPNAPPSEQAISSDLMADEEEMEGEETNRCAEEVKDLLRRFHKHLTDKLGVMRPEAEESGSGDQLGSVSMTDSGYSESGRFTCTLTRAPDNLSLVSFAQVYPPDDLQTALSRLPQVPPGMGNPEEGSGIPPWILKSLWTLITKKGNSEPTPEEHEMLRRLIEEEKAKQNSKSTLGDLIVRTIMKWARSGYIENLELIREMFFALYRQYNAIEEVSSYLTCLLHSFRLFY</sequence>
<dbReference type="CDD" id="cd12878">
    <property type="entry name" value="SPRY2_RyR"/>
    <property type="match status" value="1"/>
</dbReference>
<evidence type="ECO:0000256" key="6">
    <source>
        <dbReference type="SAM" id="MobiDB-lite"/>
    </source>
</evidence>
<evidence type="ECO:0000256" key="7">
    <source>
        <dbReference type="SAM" id="SignalP"/>
    </source>
</evidence>
<keyword evidence="2" id="KW-0813">Transport</keyword>
<keyword evidence="2" id="KW-0406">Ion transport</keyword>
<reference evidence="11" key="1">
    <citation type="submission" date="2016-06" db="UniProtKB">
        <authorList>
            <consortium name="WormBaseParasite"/>
        </authorList>
    </citation>
    <scope>IDENTIFICATION</scope>
</reference>
<keyword evidence="5" id="KW-0703">Sarcoplasmic reticulum</keyword>
<feature type="region of interest" description="Disordered" evidence="6">
    <location>
        <begin position="1530"/>
        <end position="1554"/>
    </location>
</feature>
<keyword evidence="7" id="KW-0732">Signal</keyword>
<keyword evidence="10" id="KW-1185">Reference proteome</keyword>
<dbReference type="Gene3D" id="6.20.350.10">
    <property type="match status" value="1"/>
</dbReference>
<feature type="chain" id="PRO_5043138099" evidence="7">
    <location>
        <begin position="20"/>
        <end position="1774"/>
    </location>
</feature>
<protein>
    <submittedName>
        <fullName evidence="11">B30.2/SPRY domain-containing protein</fullName>
    </submittedName>
</protein>
<feature type="domain" description="B30.2/SPRY" evidence="8">
    <location>
        <begin position="444"/>
        <end position="644"/>
    </location>
</feature>
<dbReference type="InterPro" id="IPR043136">
    <property type="entry name" value="B30.2/SPRY_sf"/>
</dbReference>
<dbReference type="InterPro" id="IPR000699">
    <property type="entry name" value="RIH_dom"/>
</dbReference>
<name>A0A183AK78_9TREM</name>
<dbReference type="GO" id="GO:0030018">
    <property type="term" value="C:Z disc"/>
    <property type="evidence" value="ECO:0007669"/>
    <property type="project" value="TreeGrafter"/>
</dbReference>
<dbReference type="PRINTS" id="PR00795">
    <property type="entry name" value="RYANODINER"/>
</dbReference>
<dbReference type="InterPro" id="IPR003877">
    <property type="entry name" value="SPRY_dom"/>
</dbReference>
<dbReference type="Pfam" id="PF21119">
    <property type="entry name" value="RYDR_Jsol"/>
    <property type="match status" value="3"/>
</dbReference>
<dbReference type="Gene3D" id="1.10.490.160">
    <property type="match status" value="1"/>
</dbReference>
<feature type="compositionally biased region" description="Polar residues" evidence="6">
    <location>
        <begin position="1606"/>
        <end position="1621"/>
    </location>
</feature>
<feature type="compositionally biased region" description="Gly residues" evidence="6">
    <location>
        <begin position="778"/>
        <end position="794"/>
    </location>
</feature>
<dbReference type="InterPro" id="IPR001870">
    <property type="entry name" value="B30.2/SPRY"/>
</dbReference>
<feature type="region of interest" description="Disordered" evidence="6">
    <location>
        <begin position="722"/>
        <end position="822"/>
    </location>
</feature>
<dbReference type="InterPro" id="IPR035761">
    <property type="entry name" value="SPRY1_RyR"/>
</dbReference>
<dbReference type="InterPro" id="IPR048581">
    <property type="entry name" value="RYDR_Jsol"/>
</dbReference>
<dbReference type="PROSITE" id="PS50188">
    <property type="entry name" value="B302_SPRY"/>
    <property type="match status" value="2"/>
</dbReference>
<dbReference type="GO" id="GO:0033017">
    <property type="term" value="C:sarcoplasmic reticulum membrane"/>
    <property type="evidence" value="ECO:0007669"/>
    <property type="project" value="UniProtKB-SubCell"/>
</dbReference>
<keyword evidence="3" id="KW-0107">Calcium channel</keyword>
<dbReference type="Gene3D" id="2.60.120.920">
    <property type="match status" value="3"/>
</dbReference>
<dbReference type="InterPro" id="IPR013333">
    <property type="entry name" value="Ryan_recept"/>
</dbReference>
<dbReference type="Pfam" id="PF02026">
    <property type="entry name" value="RyR"/>
    <property type="match status" value="2"/>
</dbReference>
<dbReference type="GO" id="GO:0034704">
    <property type="term" value="C:calcium channel complex"/>
    <property type="evidence" value="ECO:0007669"/>
    <property type="project" value="TreeGrafter"/>
</dbReference>
<feature type="signal peptide" evidence="7">
    <location>
        <begin position="1"/>
        <end position="19"/>
    </location>
</feature>
<dbReference type="InterPro" id="IPR015925">
    <property type="entry name" value="Ryanodine_IP3_receptor"/>
</dbReference>